<dbReference type="GO" id="GO:0003677">
    <property type="term" value="F:DNA binding"/>
    <property type="evidence" value="ECO:0007669"/>
    <property type="project" value="UniProtKB-KW"/>
</dbReference>
<dbReference type="EMBL" id="CP001737">
    <property type="protein sequence ID" value="ACV79286.1"/>
    <property type="molecule type" value="Genomic_DNA"/>
</dbReference>
<dbReference type="GO" id="GO:0005829">
    <property type="term" value="C:cytosol"/>
    <property type="evidence" value="ECO:0007669"/>
    <property type="project" value="TreeGrafter"/>
</dbReference>
<dbReference type="STRING" id="479431.Namu_2948"/>
<dbReference type="SMART" id="SM00530">
    <property type="entry name" value="HTH_XRE"/>
    <property type="match status" value="1"/>
</dbReference>
<dbReference type="Gene3D" id="2.60.120.10">
    <property type="entry name" value="Jelly Rolls"/>
    <property type="match status" value="1"/>
</dbReference>
<dbReference type="InterPro" id="IPR001387">
    <property type="entry name" value="Cro/C1-type_HTH"/>
</dbReference>
<feature type="region of interest" description="Disordered" evidence="2">
    <location>
        <begin position="199"/>
        <end position="225"/>
    </location>
</feature>
<reference evidence="5" key="1">
    <citation type="submission" date="2009-09" db="EMBL/GenBank/DDBJ databases">
        <title>The complete genome of Nakamurella multipartita DSM 44233.</title>
        <authorList>
            <consortium name="US DOE Joint Genome Institute (JGI-PGF)"/>
            <person name="Lucas S."/>
            <person name="Copeland A."/>
            <person name="Lapidus A."/>
            <person name="Glavina del Rio T."/>
            <person name="Dalin E."/>
            <person name="Tice H."/>
            <person name="Bruce D."/>
            <person name="Goodwin L."/>
            <person name="Pitluck S."/>
            <person name="Kyrpides N."/>
            <person name="Mavromatis K."/>
            <person name="Ivanova N."/>
            <person name="Ovchinnikova G."/>
            <person name="Sims D."/>
            <person name="Meincke L."/>
            <person name="Brettin T."/>
            <person name="Detter J.C."/>
            <person name="Han C."/>
            <person name="Larimer F."/>
            <person name="Land M."/>
            <person name="Hauser L."/>
            <person name="Markowitz V."/>
            <person name="Cheng J.-F."/>
            <person name="Hugenholtz P."/>
            <person name="Woyke T."/>
            <person name="Wu D."/>
            <person name="Klenk H.-P."/>
            <person name="Eisen J.A."/>
        </authorList>
    </citation>
    <scope>NUCLEOTIDE SEQUENCE [LARGE SCALE GENOMIC DNA]</scope>
    <source>
        <strain evidence="5">ATCC 700099 / DSM 44233 / CIP 104796 / JCM 9543 / NBRC 105858 / Y-104</strain>
    </source>
</reference>
<dbReference type="SUPFAM" id="SSF47413">
    <property type="entry name" value="lambda repressor-like DNA-binding domains"/>
    <property type="match status" value="1"/>
</dbReference>
<dbReference type="PROSITE" id="PS50943">
    <property type="entry name" value="HTH_CROC1"/>
    <property type="match status" value="1"/>
</dbReference>
<evidence type="ECO:0000256" key="1">
    <source>
        <dbReference type="ARBA" id="ARBA00023125"/>
    </source>
</evidence>
<dbReference type="SUPFAM" id="SSF51182">
    <property type="entry name" value="RmlC-like cupins"/>
    <property type="match status" value="1"/>
</dbReference>
<gene>
    <name evidence="4" type="ordered locus">Namu_2948</name>
</gene>
<dbReference type="CDD" id="cd02209">
    <property type="entry name" value="cupin_XRE_C"/>
    <property type="match status" value="1"/>
</dbReference>
<dbReference type="eggNOG" id="COG1396">
    <property type="taxonomic scope" value="Bacteria"/>
</dbReference>
<dbReference type="AlphaFoldDB" id="C8XAN3"/>
<dbReference type="Pfam" id="PF01381">
    <property type="entry name" value="HTH_3"/>
    <property type="match status" value="1"/>
</dbReference>
<accession>C8XAN3</accession>
<name>C8XAN3_NAKMY</name>
<dbReference type="KEGG" id="nml:Namu_2948"/>
<sequence>MTGAVATEPAPNEETARIGAKLKAIRRAQRRTLEEVAEASGLTKGFLSKIERDLASASVAALLRICATLGIPLSSLFESDSTGEVVRAGQYPRIDFGGQDLEEYQLTPFAERRVQVLRSDIRPGGGSGPEAYSLPAEVEFAYVVTGRLAIGFADRTVELGPGDAFTFDATVNHTFRAEAVDELTTVLWVLCPALADPASKTAEPAGAAPPAPAHPSRAAYAARIK</sequence>
<dbReference type="InterPro" id="IPR010982">
    <property type="entry name" value="Lambda_DNA-bd_dom_sf"/>
</dbReference>
<feature type="domain" description="HTH cro/C1-type" evidence="3">
    <location>
        <begin position="22"/>
        <end position="76"/>
    </location>
</feature>
<dbReference type="InterPro" id="IPR011051">
    <property type="entry name" value="RmlC_Cupin_sf"/>
</dbReference>
<dbReference type="GO" id="GO:0003700">
    <property type="term" value="F:DNA-binding transcription factor activity"/>
    <property type="evidence" value="ECO:0007669"/>
    <property type="project" value="TreeGrafter"/>
</dbReference>
<dbReference type="eggNOG" id="COG0662">
    <property type="taxonomic scope" value="Bacteria"/>
</dbReference>
<dbReference type="InterPro" id="IPR050807">
    <property type="entry name" value="TransReg_Diox_bact_type"/>
</dbReference>
<dbReference type="PANTHER" id="PTHR46797:SF1">
    <property type="entry name" value="METHYLPHOSPHONATE SYNTHASE"/>
    <property type="match status" value="1"/>
</dbReference>
<reference evidence="4 5" key="2">
    <citation type="journal article" date="2010" name="Stand. Genomic Sci.">
        <title>Complete genome sequence of Nakamurella multipartita type strain (Y-104).</title>
        <authorList>
            <person name="Tice H."/>
            <person name="Mayilraj S."/>
            <person name="Sims D."/>
            <person name="Lapidus A."/>
            <person name="Nolan M."/>
            <person name="Lucas S."/>
            <person name="Glavina Del Rio T."/>
            <person name="Copeland A."/>
            <person name="Cheng J.F."/>
            <person name="Meincke L."/>
            <person name="Bruce D."/>
            <person name="Goodwin L."/>
            <person name="Pitluck S."/>
            <person name="Ivanova N."/>
            <person name="Mavromatis K."/>
            <person name="Ovchinnikova G."/>
            <person name="Pati A."/>
            <person name="Chen A."/>
            <person name="Palaniappan K."/>
            <person name="Land M."/>
            <person name="Hauser L."/>
            <person name="Chang Y.J."/>
            <person name="Jeffries C.D."/>
            <person name="Detter J.C."/>
            <person name="Brettin T."/>
            <person name="Rohde M."/>
            <person name="Goker M."/>
            <person name="Bristow J."/>
            <person name="Eisen J.A."/>
            <person name="Markowitz V."/>
            <person name="Hugenholtz P."/>
            <person name="Kyrpides N.C."/>
            <person name="Klenk H.P."/>
            <person name="Chen F."/>
        </authorList>
    </citation>
    <scope>NUCLEOTIDE SEQUENCE [LARGE SCALE GENOMIC DNA]</scope>
    <source>
        <strain evidence="5">ATCC 700099 / DSM 44233 / CIP 104796 / JCM 9543 / NBRC 105858 / Y-104</strain>
    </source>
</reference>
<evidence type="ECO:0000256" key="2">
    <source>
        <dbReference type="SAM" id="MobiDB-lite"/>
    </source>
</evidence>
<dbReference type="RefSeq" id="WP_015748160.1">
    <property type="nucleotide sequence ID" value="NC_013235.1"/>
</dbReference>
<protein>
    <submittedName>
        <fullName evidence="4">Transcriptional regulator, XRE family</fullName>
    </submittedName>
</protein>
<proteinExistence type="predicted"/>
<evidence type="ECO:0000259" key="3">
    <source>
        <dbReference type="PROSITE" id="PS50943"/>
    </source>
</evidence>
<dbReference type="Pfam" id="PF07883">
    <property type="entry name" value="Cupin_2"/>
    <property type="match status" value="1"/>
</dbReference>
<dbReference type="Proteomes" id="UP000002218">
    <property type="component" value="Chromosome"/>
</dbReference>
<dbReference type="PANTHER" id="PTHR46797">
    <property type="entry name" value="HTH-TYPE TRANSCRIPTIONAL REGULATOR"/>
    <property type="match status" value="1"/>
</dbReference>
<dbReference type="InterPro" id="IPR013096">
    <property type="entry name" value="Cupin_2"/>
</dbReference>
<feature type="compositionally biased region" description="Low complexity" evidence="2">
    <location>
        <begin position="214"/>
        <end position="225"/>
    </location>
</feature>
<dbReference type="CDD" id="cd00093">
    <property type="entry name" value="HTH_XRE"/>
    <property type="match status" value="1"/>
</dbReference>
<dbReference type="OrthoDB" id="9814751at2"/>
<evidence type="ECO:0000313" key="5">
    <source>
        <dbReference type="Proteomes" id="UP000002218"/>
    </source>
</evidence>
<dbReference type="InterPro" id="IPR014710">
    <property type="entry name" value="RmlC-like_jellyroll"/>
</dbReference>
<dbReference type="Gene3D" id="1.10.260.40">
    <property type="entry name" value="lambda repressor-like DNA-binding domains"/>
    <property type="match status" value="1"/>
</dbReference>
<dbReference type="InParanoid" id="C8XAN3"/>
<keyword evidence="1" id="KW-0238">DNA-binding</keyword>
<keyword evidence="5" id="KW-1185">Reference proteome</keyword>
<organism evidence="4 5">
    <name type="scientific">Nakamurella multipartita (strain ATCC 700099 / DSM 44233 / CIP 104796 / JCM 9543 / NBRC 105858 / Y-104)</name>
    <name type="common">Microsphaera multipartita</name>
    <dbReference type="NCBI Taxonomy" id="479431"/>
    <lineage>
        <taxon>Bacteria</taxon>
        <taxon>Bacillati</taxon>
        <taxon>Actinomycetota</taxon>
        <taxon>Actinomycetes</taxon>
        <taxon>Nakamurellales</taxon>
        <taxon>Nakamurellaceae</taxon>
        <taxon>Nakamurella</taxon>
    </lineage>
</organism>
<evidence type="ECO:0000313" key="4">
    <source>
        <dbReference type="EMBL" id="ACV79286.1"/>
    </source>
</evidence>
<dbReference type="HOGENOM" id="CLU_085376_1_1_11"/>